<evidence type="ECO:0000256" key="1">
    <source>
        <dbReference type="SAM" id="MobiDB-lite"/>
    </source>
</evidence>
<feature type="compositionally biased region" description="Basic and acidic residues" evidence="1">
    <location>
        <begin position="462"/>
        <end position="480"/>
    </location>
</feature>
<comment type="caution">
    <text evidence="3">The sequence shown here is derived from an EMBL/GenBank/DDBJ whole genome shotgun (WGS) entry which is preliminary data.</text>
</comment>
<feature type="compositionally biased region" description="Low complexity" evidence="1">
    <location>
        <begin position="303"/>
        <end position="316"/>
    </location>
</feature>
<evidence type="ECO:0000313" key="4">
    <source>
        <dbReference type="Proteomes" id="UP000276588"/>
    </source>
</evidence>
<proteinExistence type="predicted"/>
<feature type="region of interest" description="Disordered" evidence="1">
    <location>
        <begin position="303"/>
        <end position="403"/>
    </location>
</feature>
<feature type="transmembrane region" description="Helical" evidence="2">
    <location>
        <begin position="76"/>
        <end position="99"/>
    </location>
</feature>
<feature type="transmembrane region" description="Helical" evidence="2">
    <location>
        <begin position="111"/>
        <end position="129"/>
    </location>
</feature>
<feature type="compositionally biased region" description="Low complexity" evidence="1">
    <location>
        <begin position="340"/>
        <end position="352"/>
    </location>
</feature>
<dbReference type="EMBL" id="QKNY01000010">
    <property type="protein sequence ID" value="RJX43117.1"/>
    <property type="molecule type" value="Genomic_DNA"/>
</dbReference>
<feature type="transmembrane region" description="Helical" evidence="2">
    <location>
        <begin position="160"/>
        <end position="187"/>
    </location>
</feature>
<dbReference type="Proteomes" id="UP000276588">
    <property type="component" value="Unassembled WGS sequence"/>
</dbReference>
<dbReference type="InterPro" id="IPR045782">
    <property type="entry name" value="TrbL_3"/>
</dbReference>
<feature type="transmembrane region" description="Helical" evidence="2">
    <location>
        <begin position="194"/>
        <end position="212"/>
    </location>
</feature>
<evidence type="ECO:0000313" key="3">
    <source>
        <dbReference type="EMBL" id="RJX43117.1"/>
    </source>
</evidence>
<keyword evidence="2" id="KW-0812">Transmembrane</keyword>
<feature type="transmembrane region" description="Helical" evidence="2">
    <location>
        <begin position="224"/>
        <end position="244"/>
    </location>
</feature>
<dbReference type="AlphaFoldDB" id="A0A3A6PNI6"/>
<sequence>MTEGGEGGLYKALTGAFDGFLETVVSALDTVLGPIINWAVGIMTGTPYPSPASGGIFGAPPTDSSFYSLYNIYHDAILPISTLLVMLGLAVFLFTGIWSAKKERVTAIRRLMFAIPAILMWWYIAGWYLQFVQAFTDLLMQIGMQQSATDNLLINDPGDIAGGVVVVLVLYVVGILPIAAVLAIYLIRWISIHLYMAGMPLLIAIWCIPVGPFSNWAESLIKKFVPITLIPIPVAFLLSMFAVIDVSTVAFSGVPGAGEIFDMIIGLIVLAIAAYLPKSMLSMNLGSSLSTAARGARYAAAGAATGSTPGGATTSAAGGGGGSSTAAQSGLGEFGGGSSDAGDADSGSGESLQESTHSNTFAHPKASKSRRRRERAAKVGVGGRKAGAKLHGAAAKTVSASGSATETAAGTAYKNYTKDGSTAKGIASDAKQGAKRRGKQLGKKAAGAAKSPVKGMSKRMQRARDNMARRSQEFTEKWGHDSATQWSNASGELAEADLPALPPAETELGEMASGATGSLWEDESGDGGLWSDLDGGGGVDEPAPGESDASAGMFIEDYSSTDQISRDTTYDRNSTGREVGSFGSD</sequence>
<dbReference type="Pfam" id="PF19590">
    <property type="entry name" value="TrbL_3"/>
    <property type="match status" value="1"/>
</dbReference>
<feature type="transmembrane region" description="Helical" evidence="2">
    <location>
        <begin position="256"/>
        <end position="276"/>
    </location>
</feature>
<organism evidence="3 4">
    <name type="scientific">Halonotius aquaticus</name>
    <dbReference type="NCBI Taxonomy" id="2216978"/>
    <lineage>
        <taxon>Archaea</taxon>
        <taxon>Methanobacteriati</taxon>
        <taxon>Methanobacteriota</taxon>
        <taxon>Stenosarchaea group</taxon>
        <taxon>Halobacteria</taxon>
        <taxon>Halobacteriales</taxon>
        <taxon>Haloferacaceae</taxon>
        <taxon>Halonotius</taxon>
    </lineage>
</organism>
<feature type="region of interest" description="Disordered" evidence="1">
    <location>
        <begin position="416"/>
        <end position="585"/>
    </location>
</feature>
<name>A0A3A6PNI6_9EURY</name>
<reference evidence="3 4" key="1">
    <citation type="submission" date="2018-06" db="EMBL/GenBank/DDBJ databases">
        <title>Halonotius sp. F13-13 a new haloarchaeeon isolated from a solar saltern from Isla Cristina, Huelva, Spain.</title>
        <authorList>
            <person name="Duran-Viseras A."/>
            <person name="Sanchez-Porro C."/>
            <person name="Ventosa A."/>
        </authorList>
    </citation>
    <scope>NUCLEOTIDE SEQUENCE [LARGE SCALE GENOMIC DNA]</scope>
    <source>
        <strain evidence="3 4">F13-13</strain>
    </source>
</reference>
<feature type="compositionally biased region" description="Basic residues" evidence="1">
    <location>
        <begin position="365"/>
        <end position="375"/>
    </location>
</feature>
<evidence type="ECO:0000256" key="2">
    <source>
        <dbReference type="SAM" id="Phobius"/>
    </source>
</evidence>
<dbReference type="RefSeq" id="WP_120102763.1">
    <property type="nucleotide sequence ID" value="NZ_QKNY01000010.1"/>
</dbReference>
<keyword evidence="4" id="KW-1185">Reference proteome</keyword>
<gene>
    <name evidence="3" type="ORF">DM826_07365</name>
</gene>
<feature type="compositionally biased region" description="Low complexity" evidence="1">
    <location>
        <begin position="492"/>
        <end position="506"/>
    </location>
</feature>
<keyword evidence="2" id="KW-1133">Transmembrane helix</keyword>
<accession>A0A3A6PNI6</accession>
<feature type="compositionally biased region" description="Basic residues" evidence="1">
    <location>
        <begin position="433"/>
        <end position="442"/>
    </location>
</feature>
<keyword evidence="2" id="KW-0472">Membrane</keyword>
<feature type="compositionally biased region" description="Low complexity" evidence="1">
    <location>
        <begin position="389"/>
        <end position="403"/>
    </location>
</feature>
<protein>
    <submittedName>
        <fullName evidence="3">Uncharacterized protein</fullName>
    </submittedName>
</protein>